<feature type="compositionally biased region" description="Polar residues" evidence="1">
    <location>
        <begin position="60"/>
        <end position="71"/>
    </location>
</feature>
<feature type="region of interest" description="Disordered" evidence="1">
    <location>
        <begin position="2637"/>
        <end position="2681"/>
    </location>
</feature>
<name>A0A1D1W074_RAMVA</name>
<feature type="region of interest" description="Disordered" evidence="1">
    <location>
        <begin position="1674"/>
        <end position="1740"/>
    </location>
</feature>
<feature type="domain" description="Cell morphogenesis protein C-terminal" evidence="3">
    <location>
        <begin position="2129"/>
        <end position="2376"/>
    </location>
</feature>
<dbReference type="PANTHER" id="PTHR12295">
    <property type="entry name" value="FURRY-RELATED"/>
    <property type="match status" value="1"/>
</dbReference>
<feature type="domain" description="Cell morphogenesis protein N-terminal" evidence="2">
    <location>
        <begin position="297"/>
        <end position="826"/>
    </location>
</feature>
<dbReference type="InterPro" id="IPR025481">
    <property type="entry name" value="Cell_Morphogen_C"/>
</dbReference>
<accession>A0A1D1W074</accession>
<dbReference type="GO" id="GO:0030427">
    <property type="term" value="C:site of polarized growth"/>
    <property type="evidence" value="ECO:0007669"/>
    <property type="project" value="TreeGrafter"/>
</dbReference>
<feature type="compositionally biased region" description="Polar residues" evidence="1">
    <location>
        <begin position="33"/>
        <end position="45"/>
    </location>
</feature>
<dbReference type="Pfam" id="PF14225">
    <property type="entry name" value="MOR2-PAG1_C"/>
    <property type="match status" value="1"/>
</dbReference>
<dbReference type="GO" id="GO:0000902">
    <property type="term" value="P:cell morphogenesis"/>
    <property type="evidence" value="ECO:0007669"/>
    <property type="project" value="InterPro"/>
</dbReference>
<feature type="region of interest" description="Disordered" evidence="1">
    <location>
        <begin position="128"/>
        <end position="147"/>
    </location>
</feature>
<feature type="domain" description="Cell morphogenesis central region" evidence="4">
    <location>
        <begin position="1352"/>
        <end position="1713"/>
    </location>
</feature>
<dbReference type="Pfam" id="PF14228">
    <property type="entry name" value="MOR2-PAG1_mid"/>
    <property type="match status" value="3"/>
</dbReference>
<feature type="region of interest" description="Disordered" evidence="1">
    <location>
        <begin position="262"/>
        <end position="283"/>
    </location>
</feature>
<dbReference type="Pfam" id="PF19421">
    <property type="entry name" value="Fry_C"/>
    <property type="match status" value="1"/>
</dbReference>
<keyword evidence="7" id="KW-1185">Reference proteome</keyword>
<organism evidence="6 7">
    <name type="scientific">Ramazzottius varieornatus</name>
    <name type="common">Water bear</name>
    <name type="synonym">Tardigrade</name>
    <dbReference type="NCBI Taxonomy" id="947166"/>
    <lineage>
        <taxon>Eukaryota</taxon>
        <taxon>Metazoa</taxon>
        <taxon>Ecdysozoa</taxon>
        <taxon>Tardigrada</taxon>
        <taxon>Eutardigrada</taxon>
        <taxon>Parachela</taxon>
        <taxon>Hypsibioidea</taxon>
        <taxon>Ramazzottiidae</taxon>
        <taxon>Ramazzottius</taxon>
    </lineage>
</organism>
<dbReference type="Proteomes" id="UP000186922">
    <property type="component" value="Unassembled WGS sequence"/>
</dbReference>
<feature type="compositionally biased region" description="Polar residues" evidence="1">
    <location>
        <begin position="2048"/>
        <end position="2059"/>
    </location>
</feature>
<dbReference type="EMBL" id="BDGG01000010">
    <property type="protein sequence ID" value="GAV04259.1"/>
    <property type="molecule type" value="Genomic_DNA"/>
</dbReference>
<dbReference type="Pfam" id="PF14222">
    <property type="entry name" value="MOR2-PAG1_N"/>
    <property type="match status" value="1"/>
</dbReference>
<dbReference type="PANTHER" id="PTHR12295:SF30">
    <property type="entry name" value="PROTEIN FURRY"/>
    <property type="match status" value="1"/>
</dbReference>
<dbReference type="GO" id="GO:0005938">
    <property type="term" value="C:cell cortex"/>
    <property type="evidence" value="ECO:0007669"/>
    <property type="project" value="TreeGrafter"/>
</dbReference>
<evidence type="ECO:0000259" key="3">
    <source>
        <dbReference type="Pfam" id="PF14225"/>
    </source>
</evidence>
<evidence type="ECO:0000259" key="5">
    <source>
        <dbReference type="Pfam" id="PF19421"/>
    </source>
</evidence>
<comment type="caution">
    <text evidence="6">The sequence shown here is derived from an EMBL/GenBank/DDBJ whole genome shotgun (WGS) entry which is preliminary data.</text>
</comment>
<proteinExistence type="predicted"/>
<dbReference type="InterPro" id="IPR045842">
    <property type="entry name" value="Fry_C"/>
</dbReference>
<feature type="domain" description="Cell morphogenesis central region" evidence="4">
    <location>
        <begin position="1787"/>
        <end position="1826"/>
    </location>
</feature>
<feature type="compositionally biased region" description="Polar residues" evidence="1">
    <location>
        <begin position="1725"/>
        <end position="1735"/>
    </location>
</feature>
<dbReference type="GO" id="GO:0031175">
    <property type="term" value="P:neuron projection development"/>
    <property type="evidence" value="ECO:0007669"/>
    <property type="project" value="TreeGrafter"/>
</dbReference>
<dbReference type="InterPro" id="IPR029473">
    <property type="entry name" value="MOR2-PAG1_mid"/>
</dbReference>
<feature type="region of interest" description="Disordered" evidence="1">
    <location>
        <begin position="2043"/>
        <end position="2070"/>
    </location>
</feature>
<evidence type="ECO:0008006" key="8">
    <source>
        <dbReference type="Google" id="ProtNLM"/>
    </source>
</evidence>
<feature type="region of interest" description="Disordered" evidence="1">
    <location>
        <begin position="1"/>
        <end position="77"/>
    </location>
</feature>
<dbReference type="InterPro" id="IPR039867">
    <property type="entry name" value="Furry/Tao3/Mor2"/>
</dbReference>
<sequence length="2681" mass="298644">MEEHETSYPDAGHQTATIDNSSVSAIGHDETNEAISVNSTSSTWSPDRKNTRLLDVDSNLHASSDNTSTVSVGPEGLTEKAEAGIATLSTETTTTQDSSIECTDDHSKAIAIAAVTPSETLSTICNASSPGSATTTTTVDHSAAASERPGVSLDIALPWESSRESSSKTAGSSRSPGAKMVVGEYVLQTLFVDFANKVEKKVDAVLAEPLGRPLSKSFQRGEDPQFDQLVSCFHAVAEHALPALLRTLFAWYDRQNVDYPNVNVPPETHKQKAEGSKTGSGSTKSIEMMEKEHLVNKRNLAVDYLFALVLIELLKQLPFHPGHEHIVMQVESLAFRHFKYCDPIIVGPNSVNFHIVSDLYAEVIGVLAQSRFQSVRRRFMGELKELRFKEVTPAVAHNIIALLMGMKFFRVKMVPIEDFEASFQFMQECATYFLEVKDRDVKHATTGLLVEILMPVAACVKNEVNVPVLKNFVEMLYPTTLDMCAKKKHVLALFPLVTCLLCVSHKQFFLHNWHHFLTLCLSNLKNRDPKMSRVAVESLYRLLWVYMVRIKCESNSVTQSRLQSIVNSLFPKGSKVVVPRDTPLNIFVKIIQFIAQERMDFAMKEIVFELLSVGRPIRLLMPERMSIGLRAFLVIADNLQQKEGEPPMPRSLGVLPSGNTIRTKKTYVCKVLTDEEAKAIGVSNYYPAIRKTFEEILRLLDAQVGRTMMLTANLNQSKETDEHLIAERKPKVDFLKTCVAAIPRLLPESMTINDLLALLVRLTVHMDEDLRGLAYQSIQAIIVDFKEHREIALHVFVQFVVSDISDAYPSLVDTSLRMLSQFMAAWRGALGSSVIAPRNVNFRHSGDESRHTAVTLAMVLYEIESLGLVMLCHCRFTARRLGLLLLKEAKALREHVFMENAIALPKCFGEQSSLLDTLDASCKNVVLEHCGSLLPPSEKALLSPSVVVDTQWVVDRAASVWNAGFADSNVPLMVQDVAGIVKSFSSPSNNCEIWTQFISGIMTRKGFLGQCPTAVLAYAWPMAYSRIQAVLTLIDPGPVNENRVSLLKTVRQVLTERDLYNNLWKNYLILACSMLPPHSIFSGNIRCISPDIALSTSSSDSNCSEKSENRYAAAQVPAVTAHGFYKMAVRLLRSEAAELSDMIVSGLGKTNPDALKDLLEELSPLIKEAIDRKQENVRRKKRKDALRLELAKLFYYLVREDSIADSSLCISSENSIVFVPTFSEYIEGTRMYLETETDKDNAAVLALIQLYFCKFITGLVRSFYIEYREHLLSVSTRQLIFNLCAGWTGKYGQVFKDANKHGAATASSELEVEALKTMAAVLCCGKVFDKAFLLEDSSLLRWMDLLLVSHDLRIQSLAQETVTLLLCMNSDSPVVLEWVVDRCFTASDGVADRCFHAIASVFCSREYPCDQYSSIINLALMNTGCPRAQVQEVALELLQILDKRFFGQLPVYGSPERPANSSSQRSTLNDVLLSGGNYTRNQLYLSEQLAKLHPDLTMPIFSEITYRFQTARPAVRHNLLTYMIPWLYNLELVDFSTQEPSADVDANAHVVRGQGWGSPEATEMVVNNLMYITAIFGDDLPRELEQVWSSICCAWPNNLDVVLKYLVIVSSLSSSHILPVAKRIVRYMAKARPERLVDHLMDDLQAVDNLCTSVEKTQTPPFFRITSIRRLPVSGGASDKKGDEYTSGTIHTKRHTQNDSADGPRRSSGNASGTRNGLIFHDENGTSISPQQSSKLHPLPMPEYGGHFSPVGDLLYEASASISTMHKCSFAIAFLGDLLLDGINVAWMVHLPVMLHIAVLGLDSQRYHVYHHCRKLLENLLVVFAAHNDHCAVAKLLLEKKSAIATNKSSVMNTSCASSMRTVYRSDSAEDIMQDDNYLSVSTSTLHVSDPSRSHHSISINTEKTVADLINFLASHNSGPLWSFEEITAKQWTSKSAMELTRFVQCLSRIFHDSVPLTRVTQRWAEVAFQYGLSSSSRHYAGRSLQIFRALEVPLTFQVLADLLSRLVETVTEPGDDLQGYVTELVLTLNTCTSTLGNAEETVHAAEENTSPQEKQTTPKSEKSKQGHCRTTSCNLVGSGDFDYRQRSVSDSASHIHRTYSTQTLVNSPSLTSEVAQSLDDKQSLLALLFWISMSILESDYEHEFLLALRLMENVLSKLQLDKADCQERILKVKTLAKWNSFPGVHALVLKGCTSANTFEPTLQGLNRFIGGFENPIVDPNRICFPLNVLAFLPYHLAHFGNPNSLCLESTERIAETCKHISPNLESLSTVMMLYNKGAFTKDAHQWGRCVVKYLFDVYPNLTNILVTFLIEMLEKGPVTLQSQIVNVMHYVLHYVDINSVSSSITAELLRVVTSLMDGPNWRECQNIIKLAVIRSSTILPAGINIGAQHSSITFEPLNSMSAAHFAETDMVIKKELPGRTLDFDFDVSLTPIAGKQVVRRENTIEADLAEVFVDVPRRRKDGEPEPAGWKKPSVTQSRTREHLVGLLAVCGQQAAIPKSPSIVFNEFGDVEEASRSYSSDDATSTIIGKGENHHRGSIVGENSIRDDRSASENTFTVFKDFDFLEYELDSGENESIDNFNWGVRRSLSSVQDTPVSERPVIIPQFRESTEVQDAKKEPESSDDELGSVEIVEMLHEESSVDPAEGEILSDTCTTPTDKDMDRRYDDGDKAGNSRRFLAEC</sequence>
<evidence type="ECO:0000259" key="2">
    <source>
        <dbReference type="Pfam" id="PF14222"/>
    </source>
</evidence>
<dbReference type="STRING" id="947166.A0A1D1W074"/>
<reference evidence="6 7" key="1">
    <citation type="journal article" date="2016" name="Nat. Commun.">
        <title>Extremotolerant tardigrade genome and improved radiotolerance of human cultured cells by tardigrade-unique protein.</title>
        <authorList>
            <person name="Hashimoto T."/>
            <person name="Horikawa D.D."/>
            <person name="Saito Y."/>
            <person name="Kuwahara H."/>
            <person name="Kozuka-Hata H."/>
            <person name="Shin-I T."/>
            <person name="Minakuchi Y."/>
            <person name="Ohishi K."/>
            <person name="Motoyama A."/>
            <person name="Aizu T."/>
            <person name="Enomoto A."/>
            <person name="Kondo K."/>
            <person name="Tanaka S."/>
            <person name="Hara Y."/>
            <person name="Koshikawa S."/>
            <person name="Sagara H."/>
            <person name="Miura T."/>
            <person name="Yokobori S."/>
            <person name="Miyagawa K."/>
            <person name="Suzuki Y."/>
            <person name="Kubo T."/>
            <person name="Oyama M."/>
            <person name="Kohara Y."/>
            <person name="Fujiyama A."/>
            <person name="Arakawa K."/>
            <person name="Katayama T."/>
            <person name="Toyoda A."/>
            <person name="Kunieda T."/>
        </authorList>
    </citation>
    <scope>NUCLEOTIDE SEQUENCE [LARGE SCALE GENOMIC DNA]</scope>
    <source>
        <strain evidence="6 7">YOKOZUNA-1</strain>
    </source>
</reference>
<protein>
    <recommendedName>
        <fullName evidence="8">Protein furry</fullName>
    </recommendedName>
</protein>
<feature type="region of interest" description="Disordered" evidence="1">
    <location>
        <begin position="157"/>
        <end position="176"/>
    </location>
</feature>
<feature type="compositionally biased region" description="Polar residues" evidence="1">
    <location>
        <begin position="14"/>
        <end position="24"/>
    </location>
</feature>
<dbReference type="InterPro" id="IPR016024">
    <property type="entry name" value="ARM-type_fold"/>
</dbReference>
<dbReference type="SUPFAM" id="SSF48371">
    <property type="entry name" value="ARM repeat"/>
    <property type="match status" value="2"/>
</dbReference>
<gene>
    <name evidence="6" type="primary">RvY_14567-1</name>
    <name evidence="6" type="synonym">RvY_14567.1</name>
    <name evidence="6" type="ORF">RvY_14567</name>
</gene>
<feature type="compositionally biased region" description="Basic and acidic residues" evidence="1">
    <location>
        <begin position="2657"/>
        <end position="2681"/>
    </location>
</feature>
<evidence type="ECO:0000313" key="7">
    <source>
        <dbReference type="Proteomes" id="UP000186922"/>
    </source>
</evidence>
<feature type="domain" description="Protein furry C-terminal" evidence="5">
    <location>
        <begin position="2415"/>
        <end position="2596"/>
    </location>
</feature>
<evidence type="ECO:0000313" key="6">
    <source>
        <dbReference type="EMBL" id="GAV04259.1"/>
    </source>
</evidence>
<feature type="domain" description="Cell morphogenesis central region" evidence="4">
    <location>
        <begin position="1901"/>
        <end position="2014"/>
    </location>
</feature>
<evidence type="ECO:0000256" key="1">
    <source>
        <dbReference type="SAM" id="MobiDB-lite"/>
    </source>
</evidence>
<dbReference type="OrthoDB" id="6287725at2759"/>
<dbReference type="InterPro" id="IPR025614">
    <property type="entry name" value="Cell_morpho_N"/>
</dbReference>
<feature type="compositionally biased region" description="Basic and acidic residues" evidence="1">
    <location>
        <begin position="46"/>
        <end position="55"/>
    </location>
</feature>
<evidence type="ECO:0000259" key="4">
    <source>
        <dbReference type="Pfam" id="PF14228"/>
    </source>
</evidence>